<dbReference type="GO" id="GO:0016020">
    <property type="term" value="C:membrane"/>
    <property type="evidence" value="ECO:0007669"/>
    <property type="project" value="UniProtKB-SubCell"/>
</dbReference>
<evidence type="ECO:0000256" key="11">
    <source>
        <dbReference type="ARBA" id="ARBA00024225"/>
    </source>
</evidence>
<dbReference type="Gene3D" id="1.20.120.1770">
    <property type="match status" value="1"/>
</dbReference>
<feature type="transmembrane region" description="Helical" evidence="12">
    <location>
        <begin position="101"/>
        <end position="123"/>
    </location>
</feature>
<evidence type="ECO:0000313" key="15">
    <source>
        <dbReference type="Proteomes" id="UP001381693"/>
    </source>
</evidence>
<feature type="domain" description="Cytochrome b561" evidence="13">
    <location>
        <begin position="1"/>
        <end position="195"/>
    </location>
</feature>
<comment type="cofactor">
    <cofactor evidence="1">
        <name>heme b</name>
        <dbReference type="ChEBI" id="CHEBI:60344"/>
    </cofactor>
</comment>
<feature type="transmembrane region" description="Helical" evidence="12">
    <location>
        <begin position="69"/>
        <end position="89"/>
    </location>
</feature>
<accession>A0AAN8XVQ4</accession>
<sequence length="203" mass="22686">MWHHTLRVGGLIFFIYIIIIAKPGSSLFSFHPVLMTFAFILSMTEALFIFSKNGLASGSLYSTRITMHWLVISLVAVTHGLGYAAIYYNKIVNNKPHFISWHGWIGLAASILFWIQLSLGIFAKYPKLLQRFLEAKKVKASHALYGMLIFLTGMSAMILGLWSTWFATNASLIAFYLALGLCLLLSGTIGLKFIKKHGPVLVK</sequence>
<comment type="caution">
    <text evidence="14">The sequence shown here is derived from an EMBL/GenBank/DDBJ whole genome shotgun (WGS) entry which is preliminary data.</text>
</comment>
<dbReference type="InterPro" id="IPR045150">
    <property type="entry name" value="CYB561D1/2"/>
</dbReference>
<keyword evidence="8 12" id="KW-1133">Transmembrane helix</keyword>
<evidence type="ECO:0000256" key="9">
    <source>
        <dbReference type="ARBA" id="ARBA00023004"/>
    </source>
</evidence>
<reference evidence="14 15" key="1">
    <citation type="submission" date="2023-11" db="EMBL/GenBank/DDBJ databases">
        <title>Halocaridina rubra genome assembly.</title>
        <authorList>
            <person name="Smith C."/>
        </authorList>
    </citation>
    <scope>NUCLEOTIDE SEQUENCE [LARGE SCALE GENOMIC DNA]</scope>
    <source>
        <strain evidence="14">EP-1</strain>
        <tissue evidence="14">Whole</tissue>
    </source>
</reference>
<evidence type="ECO:0000259" key="13">
    <source>
        <dbReference type="PROSITE" id="PS50939"/>
    </source>
</evidence>
<feature type="transmembrane region" description="Helical" evidence="12">
    <location>
        <begin position="173"/>
        <end position="194"/>
    </location>
</feature>
<keyword evidence="15" id="KW-1185">Reference proteome</keyword>
<evidence type="ECO:0000256" key="3">
    <source>
        <dbReference type="ARBA" id="ARBA00022448"/>
    </source>
</evidence>
<evidence type="ECO:0000256" key="1">
    <source>
        <dbReference type="ARBA" id="ARBA00001970"/>
    </source>
</evidence>
<evidence type="ECO:0000256" key="5">
    <source>
        <dbReference type="ARBA" id="ARBA00022692"/>
    </source>
</evidence>
<evidence type="ECO:0000313" key="14">
    <source>
        <dbReference type="EMBL" id="KAK7085234.1"/>
    </source>
</evidence>
<keyword evidence="7" id="KW-0249">Electron transport</keyword>
<keyword evidence="3" id="KW-0813">Transport</keyword>
<dbReference type="Proteomes" id="UP001381693">
    <property type="component" value="Unassembled WGS sequence"/>
</dbReference>
<evidence type="ECO:0000256" key="7">
    <source>
        <dbReference type="ARBA" id="ARBA00022982"/>
    </source>
</evidence>
<evidence type="ECO:0000256" key="10">
    <source>
        <dbReference type="ARBA" id="ARBA00023136"/>
    </source>
</evidence>
<dbReference type="InterPro" id="IPR006593">
    <property type="entry name" value="Cyt_b561/ferric_Rdtase_TM"/>
</dbReference>
<dbReference type="EMBL" id="JAXCGZ010001510">
    <property type="protein sequence ID" value="KAK7085234.1"/>
    <property type="molecule type" value="Genomic_DNA"/>
</dbReference>
<dbReference type="AlphaFoldDB" id="A0AAN8XVQ4"/>
<dbReference type="SMART" id="SM00665">
    <property type="entry name" value="B561"/>
    <property type="match status" value="1"/>
</dbReference>
<evidence type="ECO:0000256" key="12">
    <source>
        <dbReference type="SAM" id="Phobius"/>
    </source>
</evidence>
<protein>
    <recommendedName>
        <fullName evidence="11">ascorbate ferrireductase (transmembrane)</fullName>
        <ecNumber evidence="11">7.2.1.3</ecNumber>
    </recommendedName>
</protein>
<dbReference type="CDD" id="cd08761">
    <property type="entry name" value="Cyt_b561_CYB561D2_like"/>
    <property type="match status" value="1"/>
</dbReference>
<feature type="transmembrane region" description="Helical" evidence="12">
    <location>
        <begin position="5"/>
        <end position="21"/>
    </location>
</feature>
<dbReference type="GO" id="GO:0046872">
    <property type="term" value="F:metal ion binding"/>
    <property type="evidence" value="ECO:0007669"/>
    <property type="project" value="UniProtKB-KW"/>
</dbReference>
<dbReference type="PANTHER" id="PTHR15422">
    <property type="entry name" value="OS05G0565100 PROTEIN"/>
    <property type="match status" value="1"/>
</dbReference>
<dbReference type="PROSITE" id="PS50939">
    <property type="entry name" value="CYTOCHROME_B561"/>
    <property type="match status" value="1"/>
</dbReference>
<dbReference type="PANTHER" id="PTHR15422:SF45">
    <property type="entry name" value="CYTOCHROME B561 DOMAIN-CONTAINING PROTEIN"/>
    <property type="match status" value="1"/>
</dbReference>
<evidence type="ECO:0000256" key="4">
    <source>
        <dbReference type="ARBA" id="ARBA00022617"/>
    </source>
</evidence>
<organism evidence="14 15">
    <name type="scientific">Halocaridina rubra</name>
    <name type="common">Hawaiian red shrimp</name>
    <dbReference type="NCBI Taxonomy" id="373956"/>
    <lineage>
        <taxon>Eukaryota</taxon>
        <taxon>Metazoa</taxon>
        <taxon>Ecdysozoa</taxon>
        <taxon>Arthropoda</taxon>
        <taxon>Crustacea</taxon>
        <taxon>Multicrustacea</taxon>
        <taxon>Malacostraca</taxon>
        <taxon>Eumalacostraca</taxon>
        <taxon>Eucarida</taxon>
        <taxon>Decapoda</taxon>
        <taxon>Pleocyemata</taxon>
        <taxon>Caridea</taxon>
        <taxon>Atyoidea</taxon>
        <taxon>Atyidae</taxon>
        <taxon>Halocaridina</taxon>
    </lineage>
</organism>
<keyword evidence="6" id="KW-0479">Metal-binding</keyword>
<keyword evidence="4" id="KW-0349">Heme</keyword>
<gene>
    <name evidence="14" type="ORF">SK128_021453</name>
</gene>
<dbReference type="GO" id="GO:0140571">
    <property type="term" value="F:transmembrane ascorbate ferrireductase activity"/>
    <property type="evidence" value="ECO:0007669"/>
    <property type="project" value="UniProtKB-EC"/>
</dbReference>
<dbReference type="Pfam" id="PF03188">
    <property type="entry name" value="Cytochrom_B561"/>
    <property type="match status" value="1"/>
</dbReference>
<name>A0AAN8XVQ4_HALRR</name>
<comment type="subcellular location">
    <subcellularLocation>
        <location evidence="2">Membrane</location>
        <topology evidence="2">Multi-pass membrane protein</topology>
    </subcellularLocation>
</comment>
<keyword evidence="5 12" id="KW-0812">Transmembrane</keyword>
<dbReference type="GO" id="GO:0140575">
    <property type="term" value="F:transmembrane monodehydroascorbate reductase activity"/>
    <property type="evidence" value="ECO:0007669"/>
    <property type="project" value="InterPro"/>
</dbReference>
<keyword evidence="9" id="KW-0408">Iron</keyword>
<proteinExistence type="predicted"/>
<dbReference type="EC" id="7.2.1.3" evidence="11"/>
<keyword evidence="10 12" id="KW-0472">Membrane</keyword>
<feature type="transmembrane region" description="Helical" evidence="12">
    <location>
        <begin position="144"/>
        <end position="167"/>
    </location>
</feature>
<feature type="transmembrane region" description="Helical" evidence="12">
    <location>
        <begin position="27"/>
        <end position="48"/>
    </location>
</feature>
<evidence type="ECO:0000256" key="6">
    <source>
        <dbReference type="ARBA" id="ARBA00022723"/>
    </source>
</evidence>
<evidence type="ECO:0000256" key="8">
    <source>
        <dbReference type="ARBA" id="ARBA00022989"/>
    </source>
</evidence>
<evidence type="ECO:0000256" key="2">
    <source>
        <dbReference type="ARBA" id="ARBA00004141"/>
    </source>
</evidence>